<dbReference type="EMBL" id="BSYO01000024">
    <property type="protein sequence ID" value="GMH22361.1"/>
    <property type="molecule type" value="Genomic_DNA"/>
</dbReference>
<dbReference type="Proteomes" id="UP001279734">
    <property type="component" value="Unassembled WGS sequence"/>
</dbReference>
<evidence type="ECO:0000313" key="3">
    <source>
        <dbReference type="EMBL" id="GMH22361.1"/>
    </source>
</evidence>
<dbReference type="InterPro" id="IPR044822">
    <property type="entry name" value="Myb_DNA-bind_4"/>
</dbReference>
<feature type="compositionally biased region" description="Low complexity" evidence="1">
    <location>
        <begin position="180"/>
        <end position="194"/>
    </location>
</feature>
<organism evidence="3 4">
    <name type="scientific">Nepenthes gracilis</name>
    <name type="common">Slender pitcher plant</name>
    <dbReference type="NCBI Taxonomy" id="150966"/>
    <lineage>
        <taxon>Eukaryota</taxon>
        <taxon>Viridiplantae</taxon>
        <taxon>Streptophyta</taxon>
        <taxon>Embryophyta</taxon>
        <taxon>Tracheophyta</taxon>
        <taxon>Spermatophyta</taxon>
        <taxon>Magnoliopsida</taxon>
        <taxon>eudicotyledons</taxon>
        <taxon>Gunneridae</taxon>
        <taxon>Pentapetalae</taxon>
        <taxon>Caryophyllales</taxon>
        <taxon>Nepenthaceae</taxon>
        <taxon>Nepenthes</taxon>
    </lineage>
</organism>
<dbReference type="InterPro" id="IPR044823">
    <property type="entry name" value="ASIL1/2-like"/>
</dbReference>
<reference evidence="3" key="1">
    <citation type="submission" date="2023-05" db="EMBL/GenBank/DDBJ databases">
        <title>Nepenthes gracilis genome sequencing.</title>
        <authorList>
            <person name="Fukushima K."/>
        </authorList>
    </citation>
    <scope>NUCLEOTIDE SEQUENCE</scope>
    <source>
        <strain evidence="3">SING2019-196</strain>
    </source>
</reference>
<feature type="compositionally biased region" description="Low complexity" evidence="1">
    <location>
        <begin position="148"/>
        <end position="157"/>
    </location>
</feature>
<dbReference type="AlphaFoldDB" id="A0AAD3T489"/>
<protein>
    <recommendedName>
        <fullName evidence="2">Myb/SANT-like DNA-binding domain-containing protein</fullName>
    </recommendedName>
</protein>
<evidence type="ECO:0000259" key="2">
    <source>
        <dbReference type="Pfam" id="PF13837"/>
    </source>
</evidence>
<evidence type="ECO:0000256" key="1">
    <source>
        <dbReference type="SAM" id="MobiDB-lite"/>
    </source>
</evidence>
<feature type="region of interest" description="Disordered" evidence="1">
    <location>
        <begin position="147"/>
        <end position="226"/>
    </location>
</feature>
<feature type="compositionally biased region" description="Pro residues" evidence="1">
    <location>
        <begin position="15"/>
        <end position="40"/>
    </location>
</feature>
<evidence type="ECO:0000313" key="4">
    <source>
        <dbReference type="Proteomes" id="UP001279734"/>
    </source>
</evidence>
<dbReference type="PANTHER" id="PTHR31307">
    <property type="entry name" value="TRIHELIX TRANSCRIPTION FACTOR ASIL2"/>
    <property type="match status" value="1"/>
</dbReference>
<dbReference type="PANTHER" id="PTHR31307:SF49">
    <property type="entry name" value="ALCOHOL DEHYDROGENASE TRANSCRIPTION FACTOR MYB_SANT-LIKE FAMILY PROTEIN"/>
    <property type="match status" value="1"/>
</dbReference>
<dbReference type="Pfam" id="PF13837">
    <property type="entry name" value="Myb_DNA-bind_4"/>
    <property type="match status" value="1"/>
</dbReference>
<feature type="compositionally biased region" description="Acidic residues" evidence="1">
    <location>
        <begin position="158"/>
        <end position="179"/>
    </location>
</feature>
<accession>A0AAD3T489</accession>
<proteinExistence type="predicted"/>
<dbReference type="SMART" id="SM00595">
    <property type="entry name" value="MADF"/>
    <property type="match status" value="1"/>
</dbReference>
<feature type="region of interest" description="Disordered" evidence="1">
    <location>
        <begin position="1"/>
        <end position="51"/>
    </location>
</feature>
<comment type="caution">
    <text evidence="3">The sequence shown here is derived from an EMBL/GenBank/DDBJ whole genome shotgun (WGS) entry which is preliminary data.</text>
</comment>
<name>A0AAD3T489_NEPGR</name>
<dbReference type="FunFam" id="1.10.10.60:FF:000152">
    <property type="entry name" value="Trihelix transcription factor ASIL2"/>
    <property type="match status" value="1"/>
</dbReference>
<feature type="domain" description="Myb/SANT-like DNA-binding" evidence="2">
    <location>
        <begin position="52"/>
        <end position="145"/>
    </location>
</feature>
<sequence>MAYLSPPTPSSSSPLPQPPQNAPLLMPPPPPQHQPPPPSSTPSATSRRLPPPCWSHDETVALIDSYRDKWYALRRGNLRAVHWQEVSDAVAIRCPQADPSKTSVQCRHKMEKLRKRYRTELQRALSLPNHRFSSSWVYFRKMDAMEKGPSSSSADAAEGADGDPDDTNDDEDDDGEDNDNGNSNNSFDFNNYDPPRNFRDFHGSMSKGSGFRIRIPGNSSPGSGGKAKNFGNFDENLDSGINHKSKYGFSGHSFDDGVKFNTRVSKKGSGTGLKVGWGKREREGDEVKDMVAAIKVLGEGFVKVEKMKMDMMREIERTRMEVEMKRTEMILESQQRIVESFLKGISEKNKRAKKMPSPDS</sequence>
<dbReference type="Gene3D" id="1.10.10.60">
    <property type="entry name" value="Homeodomain-like"/>
    <property type="match status" value="1"/>
</dbReference>
<gene>
    <name evidence="3" type="ORF">Nepgr_024204</name>
</gene>
<keyword evidence="4" id="KW-1185">Reference proteome</keyword>